<evidence type="ECO:0000256" key="11">
    <source>
        <dbReference type="PIRSR" id="PIRSR017250-50"/>
    </source>
</evidence>
<dbReference type="FunFam" id="3.40.1350.10:FF:000002">
    <property type="entry name" value="tRNA-splicing endonuclease subunit Sen34"/>
    <property type="match status" value="1"/>
</dbReference>
<organism evidence="14">
    <name type="scientific">Timema poppense</name>
    <name type="common">Walking stick</name>
    <dbReference type="NCBI Taxonomy" id="170557"/>
    <lineage>
        <taxon>Eukaryota</taxon>
        <taxon>Metazoa</taxon>
        <taxon>Ecdysozoa</taxon>
        <taxon>Arthropoda</taxon>
        <taxon>Hexapoda</taxon>
        <taxon>Insecta</taxon>
        <taxon>Pterygota</taxon>
        <taxon>Neoptera</taxon>
        <taxon>Polyneoptera</taxon>
        <taxon>Phasmatodea</taxon>
        <taxon>Timematodea</taxon>
        <taxon>Timematoidea</taxon>
        <taxon>Timematidae</taxon>
        <taxon>Timema</taxon>
    </lineage>
</organism>
<feature type="domain" description="TSEN34 N-terminal" evidence="13">
    <location>
        <begin position="2"/>
        <end position="69"/>
    </location>
</feature>
<feature type="active site" evidence="11">
    <location>
        <position position="280"/>
    </location>
</feature>
<sequence length="335" mass="38458">MIKLNKIDNKAFVWNSNDWQRLREEHRIVGQLIGTLAHLPRQEVFPGLPLSLINEEVTLLIEKNIATLVCYPSLSRIPGDGVKKEFEKFRKRMHKEQVECCIEERKRQITDMIDRIVEGKRRKLLGLNTKRRKKYSGTKCGTSEDQEKLSAQQLQEEESERKALLEKEKSFLWLRISPLKARNILKKNKFTGAYSQMEMKLPSGSVYGIATNTSWIVERLKPPAKKEDACTVRWNFPVTPGEKLRYNTFKTLWEQGHFITPGQKFGGDFLVYPGDPVKFHAQFLIICVERTSALPMSEIVAFGRLGSSVRKTVVIASPSSDQKSVVFQSINWSGT</sequence>
<dbReference type="GO" id="GO:0000379">
    <property type="term" value="P:tRNA-type intron splice site recognition and cleavage"/>
    <property type="evidence" value="ECO:0007669"/>
    <property type="project" value="UniProtKB-UniRule"/>
</dbReference>
<name>A0A7R9D3M6_TIMPO</name>
<evidence type="ECO:0000256" key="7">
    <source>
        <dbReference type="ARBA" id="ARBA00023242"/>
    </source>
</evidence>
<dbReference type="InterPro" id="IPR006677">
    <property type="entry name" value="tRNA_intron_Endonuc_cat-like"/>
</dbReference>
<keyword evidence="6 10" id="KW-0456">Lyase</keyword>
<evidence type="ECO:0000256" key="2">
    <source>
        <dbReference type="ARBA" id="ARBA00008078"/>
    </source>
</evidence>
<dbReference type="InterPro" id="IPR059049">
    <property type="entry name" value="TSEN34_N"/>
</dbReference>
<dbReference type="PANTHER" id="PTHR13070:SF0">
    <property type="entry name" value="TRNA-SPLICING ENDONUCLEASE SUBUNIT SEN34"/>
    <property type="match status" value="1"/>
</dbReference>
<feature type="active site" evidence="11">
    <location>
        <position position="272"/>
    </location>
</feature>
<dbReference type="Pfam" id="PF26577">
    <property type="entry name" value="TSEN34_N"/>
    <property type="match status" value="1"/>
</dbReference>
<proteinExistence type="inferred from homology"/>
<protein>
    <recommendedName>
        <fullName evidence="9 10">tRNA-splicing endonuclease subunit Sen34</fullName>
        <ecNumber evidence="3 10">4.6.1.16</ecNumber>
    </recommendedName>
</protein>
<accession>A0A7R9D3M6</accession>
<dbReference type="GO" id="GO:0006397">
    <property type="term" value="P:mRNA processing"/>
    <property type="evidence" value="ECO:0007669"/>
    <property type="project" value="UniProtKB-KW"/>
</dbReference>
<dbReference type="PIRSF" id="PIRSF017250">
    <property type="entry name" value="tRNA_splic_SEN34"/>
    <property type="match status" value="1"/>
</dbReference>
<dbReference type="PANTHER" id="PTHR13070">
    <property type="entry name" value="TRNA-SPLICING ENDONUCLEASE SUBUNIT SEN34-RELATED"/>
    <property type="match status" value="1"/>
</dbReference>
<evidence type="ECO:0000256" key="9">
    <source>
        <dbReference type="ARBA" id="ARBA00070870"/>
    </source>
</evidence>
<evidence type="ECO:0000256" key="1">
    <source>
        <dbReference type="ARBA" id="ARBA00004604"/>
    </source>
</evidence>
<dbReference type="GO" id="GO:0003676">
    <property type="term" value="F:nucleic acid binding"/>
    <property type="evidence" value="ECO:0007669"/>
    <property type="project" value="InterPro"/>
</dbReference>
<evidence type="ECO:0000256" key="6">
    <source>
        <dbReference type="ARBA" id="ARBA00023239"/>
    </source>
</evidence>
<dbReference type="GO" id="GO:0005730">
    <property type="term" value="C:nucleolus"/>
    <property type="evidence" value="ECO:0007669"/>
    <property type="project" value="UniProtKB-SubCell"/>
</dbReference>
<comment type="function">
    <text evidence="10">Constitutes one of the two catalytic subunit of the tRNA-splicing endonuclease complex, a complex responsible for identification and cleavage of the splice sites in pre-tRNA. It cleaves pre-tRNA at the 5'- and 3'-splice sites to release the intron. The products are an intron and two tRNA half-molecules bearing 2',3'-cyclic phosphate and 5'-OH termini. There are no conserved sequences at the splice sites, but the intron is invariably located at the same site in the gene, placing the splice sites an invariant distance from the constant structural features of the tRNA body.</text>
</comment>
<keyword evidence="5 10" id="KW-0819">tRNA processing</keyword>
<evidence type="ECO:0000256" key="3">
    <source>
        <dbReference type="ARBA" id="ARBA00012573"/>
    </source>
</evidence>
<evidence type="ECO:0000313" key="14">
    <source>
        <dbReference type="EMBL" id="CAD7407451.1"/>
    </source>
</evidence>
<comment type="subunit">
    <text evidence="8">tRNA splicing endonuclease is a heterotetramer composed of TSEN2, TSEN15, TSEN34/LENG5 and TSEN54. tRNA splicing endonuclease complex also contains proteins of the pre-mRNA 3'-end processing machinery such as CLP1, CPSF1, CPSF4 and CSTF2.</text>
</comment>
<dbReference type="Gene3D" id="3.40.1350.10">
    <property type="match status" value="1"/>
</dbReference>
<evidence type="ECO:0000256" key="5">
    <source>
        <dbReference type="ARBA" id="ARBA00022694"/>
    </source>
</evidence>
<evidence type="ECO:0000259" key="12">
    <source>
        <dbReference type="Pfam" id="PF01974"/>
    </source>
</evidence>
<comment type="subcellular location">
    <subcellularLocation>
        <location evidence="1">Nucleus</location>
        <location evidence="1">Nucleolus</location>
    </subcellularLocation>
</comment>
<keyword evidence="4" id="KW-0507">mRNA processing</keyword>
<dbReference type="SUPFAM" id="SSF53032">
    <property type="entry name" value="tRNA-intron endonuclease catalytic domain-like"/>
    <property type="match status" value="1"/>
</dbReference>
<keyword evidence="7" id="KW-0539">Nucleus</keyword>
<evidence type="ECO:0000256" key="4">
    <source>
        <dbReference type="ARBA" id="ARBA00022664"/>
    </source>
</evidence>
<dbReference type="Pfam" id="PF01974">
    <property type="entry name" value="tRNA_int_endo"/>
    <property type="match status" value="1"/>
</dbReference>
<comment type="similarity">
    <text evidence="2 10">Belongs to the tRNA-intron endonuclease family.</text>
</comment>
<dbReference type="InterPro" id="IPR016690">
    <property type="entry name" value="TSEN34"/>
</dbReference>
<evidence type="ECO:0000256" key="10">
    <source>
        <dbReference type="PIRNR" id="PIRNR017250"/>
    </source>
</evidence>
<gene>
    <name evidence="14" type="ORF">TPSB3V08_LOCUS5893</name>
</gene>
<dbReference type="InterPro" id="IPR036167">
    <property type="entry name" value="tRNA_intron_Endo_cat-like_sf"/>
</dbReference>
<dbReference type="InterPro" id="IPR011856">
    <property type="entry name" value="tRNA_endonuc-like_dom_sf"/>
</dbReference>
<evidence type="ECO:0000259" key="13">
    <source>
        <dbReference type="Pfam" id="PF26577"/>
    </source>
</evidence>
<feature type="active site" evidence="11">
    <location>
        <position position="311"/>
    </location>
</feature>
<dbReference type="EC" id="4.6.1.16" evidence="3 10"/>
<dbReference type="GO" id="GO:0000214">
    <property type="term" value="C:tRNA-intron endonuclease complex"/>
    <property type="evidence" value="ECO:0007669"/>
    <property type="project" value="UniProtKB-UniRule"/>
</dbReference>
<evidence type="ECO:0000256" key="8">
    <source>
        <dbReference type="ARBA" id="ARBA00064779"/>
    </source>
</evidence>
<dbReference type="AlphaFoldDB" id="A0A7R9D3M6"/>
<dbReference type="CDD" id="cd22363">
    <property type="entry name" value="tRNA-intron_lyase_C"/>
    <property type="match status" value="1"/>
</dbReference>
<reference evidence="14" key="1">
    <citation type="submission" date="2020-11" db="EMBL/GenBank/DDBJ databases">
        <authorList>
            <person name="Tran Van P."/>
        </authorList>
    </citation>
    <scope>NUCLEOTIDE SEQUENCE</scope>
</reference>
<dbReference type="EMBL" id="OD003274">
    <property type="protein sequence ID" value="CAD7407451.1"/>
    <property type="molecule type" value="Genomic_DNA"/>
</dbReference>
<feature type="domain" description="tRNA intron endonuclease catalytic" evidence="12">
    <location>
        <begin position="244"/>
        <end position="322"/>
    </location>
</feature>
<dbReference type="GO" id="GO:0000213">
    <property type="term" value="F:tRNA-intron lyase activity"/>
    <property type="evidence" value="ECO:0007669"/>
    <property type="project" value="UniProtKB-UniRule"/>
</dbReference>